<evidence type="ECO:0000256" key="2">
    <source>
        <dbReference type="SAM" id="SignalP"/>
    </source>
</evidence>
<dbReference type="PIRSF" id="PIRSF002741">
    <property type="entry name" value="MppA"/>
    <property type="match status" value="1"/>
</dbReference>
<evidence type="ECO:0000259" key="3">
    <source>
        <dbReference type="Pfam" id="PF00496"/>
    </source>
</evidence>
<keyword evidence="5" id="KW-1185">Reference proteome</keyword>
<name>A0ABV7YMN3_9ACTN</name>
<gene>
    <name evidence="4" type="ORF">ACFOUW_36000</name>
</gene>
<dbReference type="InterPro" id="IPR000914">
    <property type="entry name" value="SBP_5_dom"/>
</dbReference>
<dbReference type="PANTHER" id="PTHR30290:SF83">
    <property type="entry name" value="ABC TRANSPORTER SUBSTRATE-BINDING PROTEIN"/>
    <property type="match status" value="1"/>
</dbReference>
<dbReference type="CDD" id="cd00995">
    <property type="entry name" value="PBP2_NikA_DppA_OppA_like"/>
    <property type="match status" value="1"/>
</dbReference>
<evidence type="ECO:0000313" key="5">
    <source>
        <dbReference type="Proteomes" id="UP001595699"/>
    </source>
</evidence>
<reference evidence="5" key="1">
    <citation type="journal article" date="2019" name="Int. J. Syst. Evol. Microbiol.">
        <title>The Global Catalogue of Microorganisms (GCM) 10K type strain sequencing project: providing services to taxonomists for standard genome sequencing and annotation.</title>
        <authorList>
            <consortium name="The Broad Institute Genomics Platform"/>
            <consortium name="The Broad Institute Genome Sequencing Center for Infectious Disease"/>
            <person name="Wu L."/>
            <person name="Ma J."/>
        </authorList>
    </citation>
    <scope>NUCLEOTIDE SEQUENCE [LARGE SCALE GENOMIC DNA]</scope>
    <source>
        <strain evidence="5">CGMCC 4.7241</strain>
    </source>
</reference>
<protein>
    <submittedName>
        <fullName evidence="4">ABC transporter substrate-binding protein</fullName>
    </submittedName>
</protein>
<dbReference type="PROSITE" id="PS51257">
    <property type="entry name" value="PROKAR_LIPOPROTEIN"/>
    <property type="match status" value="1"/>
</dbReference>
<organism evidence="4 5">
    <name type="scientific">Tenggerimyces flavus</name>
    <dbReference type="NCBI Taxonomy" id="1708749"/>
    <lineage>
        <taxon>Bacteria</taxon>
        <taxon>Bacillati</taxon>
        <taxon>Actinomycetota</taxon>
        <taxon>Actinomycetes</taxon>
        <taxon>Propionibacteriales</taxon>
        <taxon>Nocardioidaceae</taxon>
        <taxon>Tenggerimyces</taxon>
    </lineage>
</organism>
<feature type="signal peptide" evidence="2">
    <location>
        <begin position="1"/>
        <end position="21"/>
    </location>
</feature>
<keyword evidence="2" id="KW-0732">Signal</keyword>
<dbReference type="SUPFAM" id="SSF53850">
    <property type="entry name" value="Periplasmic binding protein-like II"/>
    <property type="match status" value="1"/>
</dbReference>
<dbReference type="EMBL" id="JBHRZH010000051">
    <property type="protein sequence ID" value="MFC3766278.1"/>
    <property type="molecule type" value="Genomic_DNA"/>
</dbReference>
<dbReference type="InterPro" id="IPR039424">
    <property type="entry name" value="SBP_5"/>
</dbReference>
<sequence>MSLKRVGIAMLAGIAILAASACGGDAGSGDGDKQPSTFSVGGVEPDHLTPGQATGAYDQMHALFAPIVKLDEKNELTYVQAESVTSTDNTTWTIKFKPGWTFHNGESVTAQSYADAWNATAYGPNGWGNNGQLSNVVGYDKLNPEKGKPATEKLEGVKVVDETTIQVTLKGPDSQFPYRLTPSSPGWYPMPKAAFKDLKAYDEKPIGNGPFQMDGAWQHDKQIAMTSYDGYKGTKPKVDGVVFKIYSQMGTAYTDLVANNVDVIFVPQEKYRQADKDLSGRIIAFNAASIDYLGFPLWDKRFSDVRIREAISLSIDRDAVNEAIFGGLYEPAKSILSPNTIGGSTDSCAELCAFDAARAKQLLAEAGGWQGPMEIWFPGGVGYEQTFEAIANQIRQNLGIADVTVKAQPGFTQYLQALSDKSVKGPFRGHWGSLYPSAQNVLSALFTKTGEGNHTSGFYSNPDVEKLISDGNAAKSPEEAVDLYKQAEERIMQDFPVAMLFYAKYVYGYSKNVDNVRIGHDQIELTEIRLART</sequence>
<accession>A0ABV7YMN3</accession>
<dbReference type="Gene3D" id="3.40.190.10">
    <property type="entry name" value="Periplasmic binding protein-like II"/>
    <property type="match status" value="1"/>
</dbReference>
<feature type="region of interest" description="Disordered" evidence="1">
    <location>
        <begin position="25"/>
        <end position="52"/>
    </location>
</feature>
<comment type="caution">
    <text evidence="4">The sequence shown here is derived from an EMBL/GenBank/DDBJ whole genome shotgun (WGS) entry which is preliminary data.</text>
</comment>
<proteinExistence type="predicted"/>
<evidence type="ECO:0000256" key="1">
    <source>
        <dbReference type="SAM" id="MobiDB-lite"/>
    </source>
</evidence>
<dbReference type="PANTHER" id="PTHR30290">
    <property type="entry name" value="PERIPLASMIC BINDING COMPONENT OF ABC TRANSPORTER"/>
    <property type="match status" value="1"/>
</dbReference>
<dbReference type="InterPro" id="IPR030678">
    <property type="entry name" value="Peptide/Ni-bd"/>
</dbReference>
<dbReference type="Gene3D" id="3.90.76.10">
    <property type="entry name" value="Dipeptide-binding Protein, Domain 1"/>
    <property type="match status" value="1"/>
</dbReference>
<dbReference type="Proteomes" id="UP001595699">
    <property type="component" value="Unassembled WGS sequence"/>
</dbReference>
<feature type="chain" id="PRO_5047263808" evidence="2">
    <location>
        <begin position="22"/>
        <end position="533"/>
    </location>
</feature>
<dbReference type="Gene3D" id="3.10.105.10">
    <property type="entry name" value="Dipeptide-binding Protein, Domain 3"/>
    <property type="match status" value="1"/>
</dbReference>
<dbReference type="RefSeq" id="WP_205117901.1">
    <property type="nucleotide sequence ID" value="NZ_JAFBCM010000001.1"/>
</dbReference>
<dbReference type="Pfam" id="PF00496">
    <property type="entry name" value="SBP_bac_5"/>
    <property type="match status" value="1"/>
</dbReference>
<evidence type="ECO:0000313" key="4">
    <source>
        <dbReference type="EMBL" id="MFC3766278.1"/>
    </source>
</evidence>
<feature type="domain" description="Solute-binding protein family 5" evidence="3">
    <location>
        <begin position="81"/>
        <end position="452"/>
    </location>
</feature>